<reference evidence="3 4" key="2">
    <citation type="submission" date="2019-05" db="EMBL/GenBank/DDBJ databases">
        <authorList>
            <person name="Suflita J.M."/>
            <person name="Marks C.R."/>
        </authorList>
    </citation>
    <scope>NUCLEOTIDE SEQUENCE [LARGE SCALE GENOMIC DNA]</scope>
    <source>
        <strain evidence="3 4">ALDC</strain>
    </source>
</reference>
<reference evidence="3 4" key="1">
    <citation type="submission" date="2019-05" db="EMBL/GenBank/DDBJ databases">
        <title>The Complete Genome Sequence of the n-alkane-degrading Desulfoglaeba alkanexedens ALDC reveals multiple alkylsuccinate synthase gene clusters.</title>
        <authorList>
            <person name="Callaghan A.V."/>
            <person name="Davidova I.A."/>
            <person name="Duncan K.E."/>
            <person name="Morris B."/>
            <person name="McInerney M.J."/>
        </authorList>
    </citation>
    <scope>NUCLEOTIDE SEQUENCE [LARGE SCALE GENOMIC DNA]</scope>
    <source>
        <strain evidence="3 4">ALDC</strain>
    </source>
</reference>
<keyword evidence="4" id="KW-1185">Reference proteome</keyword>
<keyword evidence="1" id="KW-0408">Iron</keyword>
<dbReference type="OrthoDB" id="5454113at2"/>
<protein>
    <submittedName>
        <fullName evidence="3">Ferrous iron transport protein A</fullName>
    </submittedName>
</protein>
<dbReference type="RefSeq" id="WP_137424883.1">
    <property type="nucleotide sequence ID" value="NZ_CP040098.1"/>
</dbReference>
<sequence length="240" mass="26328">MMVNLEEADPGNVLRVVRVESSHLAHDLYRIGLEPGSKLIKFPKDEIKRRSVRVACPDGNHRVLGGGMSAKIVVERPDGSKTPLSQMKPKEQGKIIALTGGPGFRDTLKTLGFSIGDTIRLMRLLPPMEYIAVVDKHKHVHLQEGIASKIWGVSEGAERQFTSAGKRKDFEVTKLLGGARARGYLENLHIGPGTNLVLIDIEPSKPIAFGPQDHLAIETMDGLRIHLGPNEARAVFVEKV</sequence>
<dbReference type="GO" id="GO:0046914">
    <property type="term" value="F:transition metal ion binding"/>
    <property type="evidence" value="ECO:0007669"/>
    <property type="project" value="InterPro"/>
</dbReference>
<evidence type="ECO:0000313" key="4">
    <source>
        <dbReference type="Proteomes" id="UP000298602"/>
    </source>
</evidence>
<proteinExistence type="predicted"/>
<dbReference type="Gene3D" id="2.30.30.90">
    <property type="match status" value="3"/>
</dbReference>
<evidence type="ECO:0000256" key="1">
    <source>
        <dbReference type="ARBA" id="ARBA00023004"/>
    </source>
</evidence>
<gene>
    <name evidence="3" type="ORF">FDQ92_10735</name>
</gene>
<name>A0A4P8L3Y1_9BACT</name>
<dbReference type="Proteomes" id="UP000298602">
    <property type="component" value="Chromosome"/>
</dbReference>
<evidence type="ECO:0000259" key="2">
    <source>
        <dbReference type="SMART" id="SM00899"/>
    </source>
</evidence>
<feature type="domain" description="Ferrous iron transporter FeoA-like" evidence="2">
    <location>
        <begin position="159"/>
        <end position="239"/>
    </location>
</feature>
<dbReference type="EMBL" id="CP040098">
    <property type="protein sequence ID" value="QCQ22599.1"/>
    <property type="molecule type" value="Genomic_DNA"/>
</dbReference>
<dbReference type="InterPro" id="IPR008988">
    <property type="entry name" value="Transcriptional_repressor_C"/>
</dbReference>
<dbReference type="InterPro" id="IPR038157">
    <property type="entry name" value="FeoA_core_dom"/>
</dbReference>
<dbReference type="InterPro" id="IPR007167">
    <property type="entry name" value="Fe-transptr_FeoA-like"/>
</dbReference>
<dbReference type="KEGG" id="dax:FDQ92_10735"/>
<dbReference type="Pfam" id="PF04023">
    <property type="entry name" value="FeoA"/>
    <property type="match status" value="1"/>
</dbReference>
<accession>A0A4P8L3Y1</accession>
<feature type="domain" description="Ferrous iron transporter FeoA-like" evidence="2">
    <location>
        <begin position="82"/>
        <end position="154"/>
    </location>
</feature>
<dbReference type="AlphaFoldDB" id="A0A4P8L3Y1"/>
<organism evidence="3 4">
    <name type="scientific">Desulfoglaeba alkanexedens ALDC</name>
    <dbReference type="NCBI Taxonomy" id="980445"/>
    <lineage>
        <taxon>Bacteria</taxon>
        <taxon>Pseudomonadati</taxon>
        <taxon>Thermodesulfobacteriota</taxon>
        <taxon>Syntrophobacteria</taxon>
        <taxon>Syntrophobacterales</taxon>
        <taxon>Syntrophobacteraceae</taxon>
        <taxon>Desulfoglaeba</taxon>
    </lineage>
</organism>
<dbReference type="SMART" id="SM00899">
    <property type="entry name" value="FeoA"/>
    <property type="match status" value="3"/>
</dbReference>
<feature type="domain" description="Ferrous iron transporter FeoA-like" evidence="2">
    <location>
        <begin position="3"/>
        <end position="76"/>
    </location>
</feature>
<evidence type="ECO:0000313" key="3">
    <source>
        <dbReference type="EMBL" id="QCQ22599.1"/>
    </source>
</evidence>
<dbReference type="SUPFAM" id="SSF50037">
    <property type="entry name" value="C-terminal domain of transcriptional repressors"/>
    <property type="match status" value="1"/>
</dbReference>